<dbReference type="Proteomes" id="UP000289200">
    <property type="component" value="Unassembled WGS sequence"/>
</dbReference>
<dbReference type="Pfam" id="PF02317">
    <property type="entry name" value="Octopine_DH"/>
    <property type="match status" value="1"/>
</dbReference>
<dbReference type="InterPro" id="IPR003421">
    <property type="entry name" value="Opine_DH"/>
</dbReference>
<dbReference type="InterPro" id="IPR011128">
    <property type="entry name" value="G3P_DH_NAD-dep_N"/>
</dbReference>
<organism evidence="4 5">
    <name type="scientific">Rhodoplanes serenus</name>
    <dbReference type="NCBI Taxonomy" id="200615"/>
    <lineage>
        <taxon>Bacteria</taxon>
        <taxon>Pseudomonadati</taxon>
        <taxon>Pseudomonadota</taxon>
        <taxon>Alphaproteobacteria</taxon>
        <taxon>Hyphomicrobiales</taxon>
        <taxon>Nitrobacteraceae</taxon>
        <taxon>Rhodoplanes</taxon>
    </lineage>
</organism>
<dbReference type="InterPro" id="IPR008927">
    <property type="entry name" value="6-PGluconate_DH-like_C_sf"/>
</dbReference>
<evidence type="ECO:0000313" key="5">
    <source>
        <dbReference type="Proteomes" id="UP000289200"/>
    </source>
</evidence>
<accession>A0A3S4CJP6</accession>
<dbReference type="GO" id="GO:0016616">
    <property type="term" value="F:oxidoreductase activity, acting on the CH-OH group of donors, NAD or NADP as acceptor"/>
    <property type="evidence" value="ECO:0007669"/>
    <property type="project" value="InterPro"/>
</dbReference>
<reference evidence="5" key="1">
    <citation type="submission" date="2018-10" db="EMBL/GenBank/DDBJ databases">
        <authorList>
            <person name="Peiro R."/>
            <person name="Begona"/>
            <person name="Cbmso G."/>
            <person name="Lopez M."/>
            <person name="Gonzalez S."/>
            <person name="Sacristan E."/>
            <person name="Castillo E."/>
        </authorList>
    </citation>
    <scope>NUCLEOTIDE SEQUENCE [LARGE SCALE GENOMIC DNA]</scope>
</reference>
<dbReference type="SUPFAM" id="SSF48179">
    <property type="entry name" value="6-phosphogluconate dehydrogenase C-terminal domain-like"/>
    <property type="match status" value="1"/>
</dbReference>
<dbReference type="Gene3D" id="3.40.50.720">
    <property type="entry name" value="NAD(P)-binding Rossmann-like Domain"/>
    <property type="match status" value="1"/>
</dbReference>
<keyword evidence="1" id="KW-0560">Oxidoreductase</keyword>
<feature type="domain" description="Glycerol-3-phosphate dehydrogenase NAD-dependent N-terminal" evidence="2">
    <location>
        <begin position="9"/>
        <end position="108"/>
    </location>
</feature>
<proteinExistence type="predicted"/>
<dbReference type="InterPro" id="IPR036291">
    <property type="entry name" value="NAD(P)-bd_dom_sf"/>
</dbReference>
<dbReference type="GO" id="GO:0046168">
    <property type="term" value="P:glycerol-3-phosphate catabolic process"/>
    <property type="evidence" value="ECO:0007669"/>
    <property type="project" value="InterPro"/>
</dbReference>
<dbReference type="EMBL" id="UWOC01000192">
    <property type="protein sequence ID" value="VCU10871.1"/>
    <property type="molecule type" value="Genomic_DNA"/>
</dbReference>
<comment type="caution">
    <text evidence="4">The sequence shown here is derived from an EMBL/GenBank/DDBJ whole genome shotgun (WGS) entry which is preliminary data.</text>
</comment>
<dbReference type="AlphaFoldDB" id="A0A3S4CJP6"/>
<evidence type="ECO:0000259" key="3">
    <source>
        <dbReference type="Pfam" id="PF02317"/>
    </source>
</evidence>
<evidence type="ECO:0000256" key="1">
    <source>
        <dbReference type="ARBA" id="ARBA00023002"/>
    </source>
</evidence>
<sequence length="369" mass="39598">MAESVVRTVAVIGAGNGGCAAAVDLVRRGFDVRLYGRSVGTVGPLQRRGGVEHEGIFGDGFVPLSTITTDPAEAMTGADAVVMMGPTQAHEAMARAIGPHLRADQILFAAPGHTLTLLPHTLRALGHARPVTCESATLPYICRKVAPDRVKVSRKAAVLKFAAFPAFRRDELAERLGPLFPALTPVPTLLDTVFPYTNAIHHPPALLCNIGRVESTGGDYCHYYDGITPSVGRIIDGLDEERRAVAAAFGCRVDRLADYFFQIGYTDERGRDGGTAYSVFHNSEPNRWIKAPSTIEHRFFDEDIPFGLVPLTELGRLAGVAMPVSDAVIELASIATGKPYRSIGLTRAKLGLDGLDVAAVRRLVEQGFS</sequence>
<dbReference type="SUPFAM" id="SSF51735">
    <property type="entry name" value="NAD(P)-binding Rossmann-fold domains"/>
    <property type="match status" value="1"/>
</dbReference>
<dbReference type="Pfam" id="PF01210">
    <property type="entry name" value="NAD_Gly3P_dh_N"/>
    <property type="match status" value="1"/>
</dbReference>
<dbReference type="InterPro" id="IPR051729">
    <property type="entry name" value="Opine/Lysopine_DH"/>
</dbReference>
<name>A0A3S4CJP6_9BRAD</name>
<gene>
    <name evidence="4" type="primary">odh</name>
    <name evidence="4" type="ORF">RHODGE_RHODGE_04436</name>
</gene>
<dbReference type="PANTHER" id="PTHR38015">
    <property type="entry name" value="BLR6086 PROTEIN"/>
    <property type="match status" value="1"/>
</dbReference>
<evidence type="ECO:0000259" key="2">
    <source>
        <dbReference type="Pfam" id="PF01210"/>
    </source>
</evidence>
<feature type="domain" description="Opine dehydrogenase" evidence="3">
    <location>
        <begin position="186"/>
        <end position="335"/>
    </location>
</feature>
<keyword evidence="5" id="KW-1185">Reference proteome</keyword>
<dbReference type="PANTHER" id="PTHR38015:SF1">
    <property type="entry name" value="OPINE DEHYDROGENASE DOMAIN-CONTAINING PROTEIN"/>
    <property type="match status" value="1"/>
</dbReference>
<dbReference type="Gene3D" id="1.10.1040.10">
    <property type="entry name" value="N-(1-d-carboxylethyl)-l-norvaline Dehydrogenase, domain 2"/>
    <property type="match status" value="1"/>
</dbReference>
<evidence type="ECO:0000313" key="4">
    <source>
        <dbReference type="EMBL" id="VCU10871.1"/>
    </source>
</evidence>
<protein>
    <submittedName>
        <fullName evidence="4">Opine dehydrogenase</fullName>
    </submittedName>
</protein>
<dbReference type="GO" id="GO:0051287">
    <property type="term" value="F:NAD binding"/>
    <property type="evidence" value="ECO:0007669"/>
    <property type="project" value="InterPro"/>
</dbReference>
<dbReference type="InterPro" id="IPR013328">
    <property type="entry name" value="6PGD_dom2"/>
</dbReference>